<dbReference type="Pfam" id="PF14487">
    <property type="entry name" value="DarT"/>
    <property type="match status" value="1"/>
</dbReference>
<evidence type="ECO:0000259" key="7">
    <source>
        <dbReference type="PROSITE" id="PS52018"/>
    </source>
</evidence>
<evidence type="ECO:0000256" key="5">
    <source>
        <dbReference type="ARBA" id="ARBA00023125"/>
    </source>
</evidence>
<gene>
    <name evidence="8" type="ORF">IQ249_13540</name>
</gene>
<evidence type="ECO:0000313" key="8">
    <source>
        <dbReference type="EMBL" id="MBE9116925.1"/>
    </source>
</evidence>
<dbReference type="RefSeq" id="WP_194030011.1">
    <property type="nucleotide sequence ID" value="NZ_JADEWZ010000018.1"/>
</dbReference>
<keyword evidence="5 6" id="KW-0238">DNA-binding</keyword>
<comment type="similarity">
    <text evidence="6">Belongs to the DarT ADP-ribosyltransferase family.</text>
</comment>
<name>A0A8J7JBM0_9CYAN</name>
<evidence type="ECO:0000256" key="3">
    <source>
        <dbReference type="ARBA" id="ARBA00022679"/>
    </source>
</evidence>
<dbReference type="AlphaFoldDB" id="A0A8J7JBM0"/>
<evidence type="ECO:0000313" key="9">
    <source>
        <dbReference type="Proteomes" id="UP000654482"/>
    </source>
</evidence>
<sequence>MNPNFRTNFKFTDGHATIGYSCFYEDLKDLEQIDWEIMEERYWADTNEDGDRKRRRQAEFLIYECCPWELIAEIGVINRNIQYQVQEILQNIADLPPVRVQSNWYY</sequence>
<dbReference type="GO" id="GO:0016757">
    <property type="term" value="F:glycosyltransferase activity"/>
    <property type="evidence" value="ECO:0007669"/>
    <property type="project" value="UniProtKB-KW"/>
</dbReference>
<keyword evidence="2" id="KW-0328">Glycosyltransferase</keyword>
<keyword evidence="4" id="KW-0548">Nucleotidyltransferase</keyword>
<evidence type="ECO:0000256" key="2">
    <source>
        <dbReference type="ARBA" id="ARBA00022676"/>
    </source>
</evidence>
<reference evidence="8" key="1">
    <citation type="submission" date="2020-10" db="EMBL/GenBank/DDBJ databases">
        <authorList>
            <person name="Castelo-Branco R."/>
            <person name="Eusebio N."/>
            <person name="Adriana R."/>
            <person name="Vieira A."/>
            <person name="Brugerolle De Fraissinette N."/>
            <person name="Rezende De Castro R."/>
            <person name="Schneider M.P."/>
            <person name="Vasconcelos V."/>
            <person name="Leao P.N."/>
        </authorList>
    </citation>
    <scope>NUCLEOTIDE SEQUENCE</scope>
    <source>
        <strain evidence="8">LEGE 07157</strain>
    </source>
</reference>
<keyword evidence="1 6" id="KW-1277">Toxin-antitoxin system</keyword>
<dbReference type="Proteomes" id="UP000654482">
    <property type="component" value="Unassembled WGS sequence"/>
</dbReference>
<evidence type="ECO:0000256" key="6">
    <source>
        <dbReference type="PROSITE-ProRule" id="PRU01362"/>
    </source>
</evidence>
<keyword evidence="3" id="KW-0808">Transferase</keyword>
<comment type="caution">
    <text evidence="6">Lacks conserved residue(s) required for the propagation of feature annotation.</text>
</comment>
<accession>A0A8J7JBM0</accession>
<protein>
    <submittedName>
        <fullName evidence="8">DUF4433 domain-containing protein</fullName>
    </submittedName>
</protein>
<dbReference type="PROSITE" id="PS52018">
    <property type="entry name" value="DART"/>
    <property type="match status" value="1"/>
</dbReference>
<evidence type="ECO:0000256" key="4">
    <source>
        <dbReference type="ARBA" id="ARBA00022695"/>
    </source>
</evidence>
<organism evidence="8 9">
    <name type="scientific">Lusitaniella coriacea LEGE 07157</name>
    <dbReference type="NCBI Taxonomy" id="945747"/>
    <lineage>
        <taxon>Bacteria</taxon>
        <taxon>Bacillati</taxon>
        <taxon>Cyanobacteriota</taxon>
        <taxon>Cyanophyceae</taxon>
        <taxon>Spirulinales</taxon>
        <taxon>Lusitaniellaceae</taxon>
        <taxon>Lusitaniella</taxon>
    </lineage>
</organism>
<dbReference type="EMBL" id="JADEWZ010000018">
    <property type="protein sequence ID" value="MBE9116925.1"/>
    <property type="molecule type" value="Genomic_DNA"/>
</dbReference>
<dbReference type="GO" id="GO:0016779">
    <property type="term" value="F:nucleotidyltransferase activity"/>
    <property type="evidence" value="ECO:0007669"/>
    <property type="project" value="UniProtKB-KW"/>
</dbReference>
<proteinExistence type="inferred from homology"/>
<feature type="domain" description="DarT" evidence="7">
    <location>
        <begin position="1"/>
        <end position="106"/>
    </location>
</feature>
<comment type="caution">
    <text evidence="8">The sequence shown here is derived from an EMBL/GenBank/DDBJ whole genome shotgun (WGS) entry which is preliminary data.</text>
</comment>
<dbReference type="GO" id="GO:0003677">
    <property type="term" value="F:DNA binding"/>
    <property type="evidence" value="ECO:0007669"/>
    <property type="project" value="UniProtKB-UniRule"/>
</dbReference>
<dbReference type="InterPro" id="IPR029494">
    <property type="entry name" value="DarT"/>
</dbReference>
<evidence type="ECO:0000256" key="1">
    <source>
        <dbReference type="ARBA" id="ARBA00022649"/>
    </source>
</evidence>
<keyword evidence="9" id="KW-1185">Reference proteome</keyword>